<keyword evidence="3" id="KW-1185">Reference proteome</keyword>
<name>A0A8J2VR76_9NEOP</name>
<reference evidence="2" key="1">
    <citation type="submission" date="2021-09" db="EMBL/GenBank/DDBJ databases">
        <authorList>
            <person name="Martin H S."/>
        </authorList>
    </citation>
    <scope>NUCLEOTIDE SEQUENCE</scope>
</reference>
<keyword evidence="1" id="KW-0732">Signal</keyword>
<dbReference type="EMBL" id="CAKASE010000046">
    <property type="protein sequence ID" value="CAG9561486.1"/>
    <property type="molecule type" value="Genomic_DNA"/>
</dbReference>
<feature type="signal peptide" evidence="1">
    <location>
        <begin position="1"/>
        <end position="18"/>
    </location>
</feature>
<dbReference type="AlphaFoldDB" id="A0A8J2VR76"/>
<dbReference type="Proteomes" id="UP000789524">
    <property type="component" value="Unassembled WGS sequence"/>
</dbReference>
<accession>A0A8J2VR76</accession>
<protein>
    <submittedName>
        <fullName evidence="2">(African queen) hypothetical protein</fullName>
    </submittedName>
</protein>
<evidence type="ECO:0000313" key="2">
    <source>
        <dbReference type="EMBL" id="CAG9561486.1"/>
    </source>
</evidence>
<sequence>MLLCLIVLCLLKHDLTVAKVITLKTIEFISNANPTRLSIHKQSEKDQNDLYPEENILGRDAENKVTDIENNTLDRNKVHTEKNVTVSNEKGNSVLSKDDITSYKVPEIYLSKKDNHFDHVKRYVPISEDIKVPGFLEQDLNRKIFKDGLRLLPFL</sequence>
<evidence type="ECO:0000256" key="1">
    <source>
        <dbReference type="SAM" id="SignalP"/>
    </source>
</evidence>
<evidence type="ECO:0000313" key="3">
    <source>
        <dbReference type="Proteomes" id="UP000789524"/>
    </source>
</evidence>
<organism evidence="2 3">
    <name type="scientific">Danaus chrysippus</name>
    <name type="common">African queen</name>
    <dbReference type="NCBI Taxonomy" id="151541"/>
    <lineage>
        <taxon>Eukaryota</taxon>
        <taxon>Metazoa</taxon>
        <taxon>Ecdysozoa</taxon>
        <taxon>Arthropoda</taxon>
        <taxon>Hexapoda</taxon>
        <taxon>Insecta</taxon>
        <taxon>Pterygota</taxon>
        <taxon>Neoptera</taxon>
        <taxon>Endopterygota</taxon>
        <taxon>Lepidoptera</taxon>
        <taxon>Glossata</taxon>
        <taxon>Ditrysia</taxon>
        <taxon>Papilionoidea</taxon>
        <taxon>Nymphalidae</taxon>
        <taxon>Danainae</taxon>
        <taxon>Danaini</taxon>
        <taxon>Danaina</taxon>
        <taxon>Danaus</taxon>
        <taxon>Anosia</taxon>
    </lineage>
</organism>
<proteinExistence type="predicted"/>
<comment type="caution">
    <text evidence="2">The sequence shown here is derived from an EMBL/GenBank/DDBJ whole genome shotgun (WGS) entry which is preliminary data.</text>
</comment>
<feature type="chain" id="PRO_5035254851" evidence="1">
    <location>
        <begin position="19"/>
        <end position="155"/>
    </location>
</feature>
<gene>
    <name evidence="2" type="ORF">DCHRY22_LOCUS2986</name>
</gene>